<organism evidence="2 3">
    <name type="scientific">Turnera subulata</name>
    <dbReference type="NCBI Taxonomy" id="218843"/>
    <lineage>
        <taxon>Eukaryota</taxon>
        <taxon>Viridiplantae</taxon>
        <taxon>Streptophyta</taxon>
        <taxon>Embryophyta</taxon>
        <taxon>Tracheophyta</taxon>
        <taxon>Spermatophyta</taxon>
        <taxon>Magnoliopsida</taxon>
        <taxon>eudicotyledons</taxon>
        <taxon>Gunneridae</taxon>
        <taxon>Pentapetalae</taxon>
        <taxon>rosids</taxon>
        <taxon>fabids</taxon>
        <taxon>Malpighiales</taxon>
        <taxon>Passifloraceae</taxon>
        <taxon>Turnera</taxon>
    </lineage>
</organism>
<dbReference type="EMBL" id="JAKUCV010003116">
    <property type="protein sequence ID" value="KAJ4840109.1"/>
    <property type="molecule type" value="Genomic_DNA"/>
</dbReference>
<dbReference type="OrthoDB" id="1938835at2759"/>
<keyword evidence="3" id="KW-1185">Reference proteome</keyword>
<protein>
    <submittedName>
        <fullName evidence="2">Uncharacterized protein</fullName>
    </submittedName>
</protein>
<feature type="compositionally biased region" description="Polar residues" evidence="1">
    <location>
        <begin position="1"/>
        <end position="12"/>
    </location>
</feature>
<proteinExistence type="predicted"/>
<sequence>MGNKKLTQNAKSKSLIRKGKRPSFHITVQVHPPLDSSHQKLKTYAKHSPRAQNAKEIIPSSCVSLNPTTFTRLKLSSTRNRINNFKLNSSAVEKAASNTTSTKLNT</sequence>
<dbReference type="Proteomes" id="UP001141552">
    <property type="component" value="Unassembled WGS sequence"/>
</dbReference>
<comment type="caution">
    <text evidence="2">The sequence shown here is derived from an EMBL/GenBank/DDBJ whole genome shotgun (WGS) entry which is preliminary data.</text>
</comment>
<evidence type="ECO:0000313" key="3">
    <source>
        <dbReference type="Proteomes" id="UP001141552"/>
    </source>
</evidence>
<gene>
    <name evidence="2" type="ORF">Tsubulata_035318</name>
</gene>
<reference evidence="2" key="2">
    <citation type="journal article" date="2023" name="Plants (Basel)">
        <title>Annotation of the Turnera subulata (Passifloraceae) Draft Genome Reveals the S-Locus Evolved after the Divergence of Turneroideae from Passifloroideae in a Stepwise Manner.</title>
        <authorList>
            <person name="Henning P.M."/>
            <person name="Roalson E.H."/>
            <person name="Mir W."/>
            <person name="McCubbin A.G."/>
            <person name="Shore J.S."/>
        </authorList>
    </citation>
    <scope>NUCLEOTIDE SEQUENCE</scope>
    <source>
        <strain evidence="2">F60SS</strain>
    </source>
</reference>
<evidence type="ECO:0000313" key="2">
    <source>
        <dbReference type="EMBL" id="KAJ4840109.1"/>
    </source>
</evidence>
<evidence type="ECO:0000256" key="1">
    <source>
        <dbReference type="SAM" id="MobiDB-lite"/>
    </source>
</evidence>
<name>A0A9Q0FY74_9ROSI</name>
<dbReference type="AlphaFoldDB" id="A0A9Q0FY74"/>
<accession>A0A9Q0FY74</accession>
<reference evidence="2" key="1">
    <citation type="submission" date="2022-02" db="EMBL/GenBank/DDBJ databases">
        <authorList>
            <person name="Henning P.M."/>
            <person name="McCubbin A.G."/>
            <person name="Shore J.S."/>
        </authorList>
    </citation>
    <scope>NUCLEOTIDE SEQUENCE</scope>
    <source>
        <strain evidence="2">F60SS</strain>
        <tissue evidence="2">Leaves</tissue>
    </source>
</reference>
<feature type="region of interest" description="Disordered" evidence="1">
    <location>
        <begin position="1"/>
        <end position="22"/>
    </location>
</feature>